<evidence type="ECO:0000259" key="1">
    <source>
        <dbReference type="Pfam" id="PF00881"/>
    </source>
</evidence>
<dbReference type="InterPro" id="IPR029479">
    <property type="entry name" value="Nitroreductase"/>
</dbReference>
<protein>
    <submittedName>
        <fullName evidence="2">SagB family peptide dehydrogenase</fullName>
    </submittedName>
</protein>
<dbReference type="SUPFAM" id="SSF55469">
    <property type="entry name" value="FMN-dependent nitroreductase-like"/>
    <property type="match status" value="1"/>
</dbReference>
<name>A0A927JEP1_9ACTN</name>
<proteinExistence type="predicted"/>
<dbReference type="InterPro" id="IPR000415">
    <property type="entry name" value="Nitroreductase-like"/>
</dbReference>
<dbReference type="Pfam" id="PF00881">
    <property type="entry name" value="Nitroreductase"/>
    <property type="match status" value="1"/>
</dbReference>
<feature type="domain" description="Nitroreductase" evidence="1">
    <location>
        <begin position="167"/>
        <end position="351"/>
    </location>
</feature>
<organism evidence="2 3">
    <name type="scientific">Lolliginicoccus lacisalsi</name>
    <dbReference type="NCBI Taxonomy" id="2742202"/>
    <lineage>
        <taxon>Bacteria</taxon>
        <taxon>Bacillati</taxon>
        <taxon>Actinomycetota</taxon>
        <taxon>Actinomycetes</taxon>
        <taxon>Mycobacteriales</taxon>
        <taxon>Hoyosellaceae</taxon>
        <taxon>Lolliginicoccus</taxon>
    </lineage>
</organism>
<dbReference type="CDD" id="cd02142">
    <property type="entry name" value="McbC_SagB-like_oxidoreductase"/>
    <property type="match status" value="1"/>
</dbReference>
<dbReference type="Gene3D" id="3.40.109.10">
    <property type="entry name" value="NADH Oxidase"/>
    <property type="match status" value="1"/>
</dbReference>
<dbReference type="Proteomes" id="UP000642993">
    <property type="component" value="Unassembled WGS sequence"/>
</dbReference>
<accession>A0A927JEP1</accession>
<dbReference type="InterPro" id="IPR020051">
    <property type="entry name" value="SagB-type_dehydrogenase"/>
</dbReference>
<dbReference type="NCBIfam" id="TIGR03605">
    <property type="entry name" value="antibiot_sagB"/>
    <property type="match status" value="1"/>
</dbReference>
<reference evidence="2" key="1">
    <citation type="submission" date="2020-09" db="EMBL/GenBank/DDBJ databases">
        <title>Hoyosella lacisalsi sp. nov., a halotolerant actinobacterium isolated from soil of Lake Gudzhirganskoe.</title>
        <authorList>
            <person name="Yang Q."/>
            <person name="Guo P.Y."/>
            <person name="Liu S.W."/>
            <person name="Li F.N."/>
            <person name="Sun C.H."/>
        </authorList>
    </citation>
    <scope>NUCLEOTIDE SEQUENCE</scope>
    <source>
        <strain evidence="2">G463</strain>
    </source>
</reference>
<evidence type="ECO:0000313" key="3">
    <source>
        <dbReference type="Proteomes" id="UP000642993"/>
    </source>
</evidence>
<dbReference type="EMBL" id="JACYWE010000009">
    <property type="protein sequence ID" value="MBD8507646.1"/>
    <property type="molecule type" value="Genomic_DNA"/>
</dbReference>
<keyword evidence="3" id="KW-1185">Reference proteome</keyword>
<dbReference type="GO" id="GO:0016491">
    <property type="term" value="F:oxidoreductase activity"/>
    <property type="evidence" value="ECO:0007669"/>
    <property type="project" value="InterPro"/>
</dbReference>
<dbReference type="PANTHER" id="PTHR43745">
    <property type="entry name" value="NITROREDUCTASE MJ1384-RELATED"/>
    <property type="match status" value="1"/>
</dbReference>
<gene>
    <name evidence="2" type="ORF">HT102_14255</name>
</gene>
<dbReference type="AlphaFoldDB" id="A0A927JEP1"/>
<sequence length="353" mass="39255">MTRAKVAEYAVLFWRDGNLIWDDYLHHRQFALTPESVGILRWFSYWRDIATIGPPTDLHRAIAERLLEEKVLIAEGSTEHQEEQRLLAEWGDWGPSTRYHHFASRTDETVEYLDPVADVEEFSTKARAEPPPEVVKTFPRQPITVTTPSIDDAARWPRPGLVDVLFARRSTRSFTTQAVPLDAIGTIVDIAAGPIDVIENAETGPIIRKTSPSAGARSPIEIYLHANRIHGLQPGVYHYAASRGGLERIRRPARAPLLERALGNQSWLAEAPALLIYTSVLRRSRWRFSTTRAYRDILIEAGHISQTVLLTATAMGLGSVTATAISDVLVEQIIGVDPMSEPVLAVTAIGYPG</sequence>
<dbReference type="PANTHER" id="PTHR43745:SF2">
    <property type="entry name" value="NITROREDUCTASE MJ1384-RELATED"/>
    <property type="match status" value="1"/>
</dbReference>
<dbReference type="InterPro" id="IPR052544">
    <property type="entry name" value="Bacteriocin_Proc_Enz"/>
</dbReference>
<comment type="caution">
    <text evidence="2">The sequence shown here is derived from an EMBL/GenBank/DDBJ whole genome shotgun (WGS) entry which is preliminary data.</text>
</comment>
<evidence type="ECO:0000313" key="2">
    <source>
        <dbReference type="EMBL" id="MBD8507646.1"/>
    </source>
</evidence>